<name>A0AAE1Z6K6_SCHME</name>
<keyword evidence="10" id="KW-1133">Transmembrane helix</keyword>
<evidence type="ECO:0000313" key="12">
    <source>
        <dbReference type="EMBL" id="KAK4467767.1"/>
    </source>
</evidence>
<dbReference type="PROSITE" id="PS50102">
    <property type="entry name" value="RRM"/>
    <property type="match status" value="1"/>
</dbReference>
<dbReference type="AlphaFoldDB" id="A0AAE1Z6K6"/>
<evidence type="ECO:0000256" key="1">
    <source>
        <dbReference type="ARBA" id="ARBA00004123"/>
    </source>
</evidence>
<sequence>MMTTLLNNIKEPLHHLSNQSVMTVKSNYTDLSVLNTKTTIVTNNSNTTINHNNVTSCSSNSSSDDCSDNHNDLNSTGSHLLQDNCDDPILSSCNSSVIIDEHENDSTSNSSMTNTSVVMTTHENIVTASNSDNSNNDSNNNPVQSIIHTSLSPTPSSSSSSIQEHHQISTFNNNRESSDNFRWNMKNTKLFVGQIPRSMQENDLRVIFEKFGPIYDLLILRDKITGMHKGCAFVTFCHRQSALKCQDALHGKQTLPGMARPLQVKTADMERRTGPWCIQLLYLVVYVVSCLLKILCCALTVSL</sequence>
<keyword evidence="6 8" id="KW-0694">RNA-binding</keyword>
<feature type="region of interest" description="Disordered" evidence="9">
    <location>
        <begin position="127"/>
        <end position="179"/>
    </location>
</feature>
<dbReference type="Gene3D" id="3.30.70.330">
    <property type="match status" value="1"/>
</dbReference>
<dbReference type="SMART" id="SM00360">
    <property type="entry name" value="RRM"/>
    <property type="match status" value="1"/>
</dbReference>
<dbReference type="GO" id="GO:0003723">
    <property type="term" value="F:RNA binding"/>
    <property type="evidence" value="ECO:0007669"/>
    <property type="project" value="UniProtKB-UniRule"/>
</dbReference>
<dbReference type="InterPro" id="IPR000504">
    <property type="entry name" value="RRM_dom"/>
</dbReference>
<keyword evidence="10" id="KW-0812">Transmembrane</keyword>
<dbReference type="Proteomes" id="UP001292079">
    <property type="component" value="Unassembled WGS sequence"/>
</dbReference>
<dbReference type="InterPro" id="IPR012677">
    <property type="entry name" value="Nucleotide-bd_a/b_plait_sf"/>
</dbReference>
<comment type="subcellular location">
    <subcellularLocation>
        <location evidence="2">Cytoplasm</location>
    </subcellularLocation>
    <subcellularLocation>
        <location evidence="1">Nucleus</location>
    </subcellularLocation>
</comment>
<feature type="compositionally biased region" description="Low complexity" evidence="9">
    <location>
        <begin position="129"/>
        <end position="162"/>
    </location>
</feature>
<gene>
    <name evidence="12" type="ORF">MN116_008696</name>
</gene>
<evidence type="ECO:0000256" key="7">
    <source>
        <dbReference type="ARBA" id="ARBA00023242"/>
    </source>
</evidence>
<evidence type="ECO:0000256" key="4">
    <source>
        <dbReference type="ARBA" id="ARBA00022490"/>
    </source>
</evidence>
<dbReference type="PANTHER" id="PTHR15241">
    <property type="entry name" value="TRANSFORMER-2-RELATED"/>
    <property type="match status" value="1"/>
</dbReference>
<evidence type="ECO:0000256" key="3">
    <source>
        <dbReference type="ARBA" id="ARBA00009621"/>
    </source>
</evidence>
<keyword evidence="4" id="KW-0963">Cytoplasm</keyword>
<dbReference type="FunFam" id="3.30.70.330:FF:000010">
    <property type="entry name" value="CUGBP Elav-like family member 4 isoform 3"/>
    <property type="match status" value="1"/>
</dbReference>
<organism evidence="12 13">
    <name type="scientific">Schistosoma mekongi</name>
    <name type="common">Parasitic worm</name>
    <dbReference type="NCBI Taxonomy" id="38744"/>
    <lineage>
        <taxon>Eukaryota</taxon>
        <taxon>Metazoa</taxon>
        <taxon>Spiralia</taxon>
        <taxon>Lophotrochozoa</taxon>
        <taxon>Platyhelminthes</taxon>
        <taxon>Trematoda</taxon>
        <taxon>Digenea</taxon>
        <taxon>Strigeidida</taxon>
        <taxon>Schistosomatoidea</taxon>
        <taxon>Schistosomatidae</taxon>
        <taxon>Schistosoma</taxon>
    </lineage>
</organism>
<dbReference type="GO" id="GO:0005634">
    <property type="term" value="C:nucleus"/>
    <property type="evidence" value="ECO:0007669"/>
    <property type="project" value="UniProtKB-SubCell"/>
</dbReference>
<dbReference type="SUPFAM" id="SSF54928">
    <property type="entry name" value="RNA-binding domain, RBD"/>
    <property type="match status" value="1"/>
</dbReference>
<feature type="transmembrane region" description="Helical" evidence="10">
    <location>
        <begin position="280"/>
        <end position="301"/>
    </location>
</feature>
<keyword evidence="10" id="KW-0472">Membrane</keyword>
<evidence type="ECO:0000256" key="9">
    <source>
        <dbReference type="SAM" id="MobiDB-lite"/>
    </source>
</evidence>
<feature type="domain" description="RRM" evidence="11">
    <location>
        <begin position="188"/>
        <end position="269"/>
    </location>
</feature>
<dbReference type="Pfam" id="PF00076">
    <property type="entry name" value="RRM_1"/>
    <property type="match status" value="1"/>
</dbReference>
<dbReference type="PANTHER" id="PTHR15241:SF386">
    <property type="entry name" value="RNA-BINDING REGION RNP-1 DOMAIN-CONTAINING PROTEIN-RELATED"/>
    <property type="match status" value="1"/>
</dbReference>
<comment type="caution">
    <text evidence="12">The sequence shown here is derived from an EMBL/GenBank/DDBJ whole genome shotgun (WGS) entry which is preliminary data.</text>
</comment>
<evidence type="ECO:0000256" key="8">
    <source>
        <dbReference type="PROSITE-ProRule" id="PRU00176"/>
    </source>
</evidence>
<reference evidence="12" key="1">
    <citation type="submission" date="2022-04" db="EMBL/GenBank/DDBJ databases">
        <authorList>
            <person name="Xu L."/>
            <person name="Lv Z."/>
        </authorList>
    </citation>
    <scope>NUCLEOTIDE SEQUENCE</scope>
    <source>
        <strain evidence="12">LV_2022a</strain>
    </source>
</reference>
<evidence type="ECO:0000256" key="6">
    <source>
        <dbReference type="ARBA" id="ARBA00022884"/>
    </source>
</evidence>
<evidence type="ECO:0000259" key="11">
    <source>
        <dbReference type="PROSITE" id="PS50102"/>
    </source>
</evidence>
<dbReference type="InterPro" id="IPR035979">
    <property type="entry name" value="RBD_domain_sf"/>
</dbReference>
<evidence type="ECO:0000313" key="13">
    <source>
        <dbReference type="Proteomes" id="UP001292079"/>
    </source>
</evidence>
<keyword evidence="5" id="KW-0677">Repeat</keyword>
<accession>A0AAE1Z6K6</accession>
<dbReference type="EMBL" id="JALJAT010000008">
    <property type="protein sequence ID" value="KAK4467767.1"/>
    <property type="molecule type" value="Genomic_DNA"/>
</dbReference>
<comment type="similarity">
    <text evidence="3">Belongs to the CELF/BRUNOL family.</text>
</comment>
<protein>
    <recommendedName>
        <fullName evidence="11">RRM domain-containing protein</fullName>
    </recommendedName>
</protein>
<evidence type="ECO:0000256" key="10">
    <source>
        <dbReference type="SAM" id="Phobius"/>
    </source>
</evidence>
<keyword evidence="13" id="KW-1185">Reference proteome</keyword>
<dbReference type="GO" id="GO:0005737">
    <property type="term" value="C:cytoplasm"/>
    <property type="evidence" value="ECO:0007669"/>
    <property type="project" value="UniProtKB-SubCell"/>
</dbReference>
<evidence type="ECO:0000256" key="5">
    <source>
        <dbReference type="ARBA" id="ARBA00022737"/>
    </source>
</evidence>
<reference evidence="12" key="2">
    <citation type="journal article" date="2023" name="Infect Dis Poverty">
        <title>Chromosome-scale genome of the human blood fluke Schistosoma mekongi and its implications for public health.</title>
        <authorList>
            <person name="Zhou M."/>
            <person name="Xu L."/>
            <person name="Xu D."/>
            <person name="Chen W."/>
            <person name="Khan J."/>
            <person name="Hu Y."/>
            <person name="Huang H."/>
            <person name="Wei H."/>
            <person name="Zhang Y."/>
            <person name="Chusongsang P."/>
            <person name="Tanasarnprasert K."/>
            <person name="Hu X."/>
            <person name="Limpanont Y."/>
            <person name="Lv Z."/>
        </authorList>
    </citation>
    <scope>NUCLEOTIDE SEQUENCE</scope>
    <source>
        <strain evidence="12">LV_2022a</strain>
    </source>
</reference>
<evidence type="ECO:0000256" key="2">
    <source>
        <dbReference type="ARBA" id="ARBA00004496"/>
    </source>
</evidence>
<proteinExistence type="inferred from homology"/>
<keyword evidence="7" id="KW-0539">Nucleus</keyword>